<accession>A0ABU3CPP5</accession>
<dbReference type="Proteomes" id="UP001245285">
    <property type="component" value="Unassembled WGS sequence"/>
</dbReference>
<evidence type="ECO:0000313" key="2">
    <source>
        <dbReference type="Proteomes" id="UP001245285"/>
    </source>
</evidence>
<dbReference type="EMBL" id="JAVRHO010000038">
    <property type="protein sequence ID" value="MDT0648336.1"/>
    <property type="molecule type" value="Genomic_DNA"/>
</dbReference>
<name>A0ABU3CPP5_9FLAO</name>
<evidence type="ECO:0000313" key="1">
    <source>
        <dbReference type="EMBL" id="MDT0648336.1"/>
    </source>
</evidence>
<organism evidence="1 2">
    <name type="scientific">Autumnicola lenta</name>
    <dbReference type="NCBI Taxonomy" id="3075593"/>
    <lineage>
        <taxon>Bacteria</taxon>
        <taxon>Pseudomonadati</taxon>
        <taxon>Bacteroidota</taxon>
        <taxon>Flavobacteriia</taxon>
        <taxon>Flavobacteriales</taxon>
        <taxon>Flavobacteriaceae</taxon>
        <taxon>Autumnicola</taxon>
    </lineage>
</organism>
<sequence length="77" mass="8994">MEITISGEDKKLLMQVEELARKLGLQISRKKMLQEKKKKKALEALEDLAKIGAFKDIDDPVAWQREQRKDRDIGRDE</sequence>
<comment type="caution">
    <text evidence="1">The sequence shown here is derived from an EMBL/GenBank/DDBJ whole genome shotgun (WGS) entry which is preliminary data.</text>
</comment>
<dbReference type="RefSeq" id="WP_311496428.1">
    <property type="nucleotide sequence ID" value="NZ_JAVRHO010000038.1"/>
</dbReference>
<keyword evidence="2" id="KW-1185">Reference proteome</keyword>
<protein>
    <submittedName>
        <fullName evidence="1">Uncharacterized protein</fullName>
    </submittedName>
</protein>
<gene>
    <name evidence="1" type="ORF">RM545_16720</name>
</gene>
<proteinExistence type="predicted"/>
<reference evidence="1 2" key="1">
    <citation type="submission" date="2023-09" db="EMBL/GenBank/DDBJ databases">
        <authorList>
            <person name="Rey-Velasco X."/>
        </authorList>
    </citation>
    <scope>NUCLEOTIDE SEQUENCE [LARGE SCALE GENOMIC DNA]</scope>
    <source>
        <strain evidence="1 2">F260</strain>
    </source>
</reference>